<evidence type="ECO:0000313" key="4">
    <source>
        <dbReference type="EMBL" id="GMI05281.1"/>
    </source>
</evidence>
<protein>
    <recommendedName>
        <fullName evidence="3">RRM domain-containing protein</fullName>
    </recommendedName>
</protein>
<dbReference type="OrthoDB" id="4726at2759"/>
<dbReference type="Gene3D" id="3.30.70.330">
    <property type="match status" value="1"/>
</dbReference>
<keyword evidence="1 2" id="KW-0694">RNA-binding</keyword>
<dbReference type="GO" id="GO:0008143">
    <property type="term" value="F:poly(A) binding"/>
    <property type="evidence" value="ECO:0007669"/>
    <property type="project" value="TreeGrafter"/>
</dbReference>
<dbReference type="AlphaFoldDB" id="A0A9W7CIK9"/>
<name>A0A9W7CIK9_9STRA</name>
<dbReference type="InterPro" id="IPR035979">
    <property type="entry name" value="RBD_domain_sf"/>
</dbReference>
<dbReference type="InterPro" id="IPR000504">
    <property type="entry name" value="RRM_dom"/>
</dbReference>
<evidence type="ECO:0000259" key="3">
    <source>
        <dbReference type="PROSITE" id="PS50102"/>
    </source>
</evidence>
<dbReference type="SMART" id="SM00360">
    <property type="entry name" value="RRM"/>
    <property type="match status" value="1"/>
</dbReference>
<comment type="caution">
    <text evidence="4">The sequence shown here is derived from an EMBL/GenBank/DDBJ whole genome shotgun (WGS) entry which is preliminary data.</text>
</comment>
<dbReference type="Pfam" id="PF00076">
    <property type="entry name" value="RRM_1"/>
    <property type="match status" value="1"/>
</dbReference>
<proteinExistence type="predicted"/>
<organism evidence="4 5">
    <name type="scientific">Triparma retinervis</name>
    <dbReference type="NCBI Taxonomy" id="2557542"/>
    <lineage>
        <taxon>Eukaryota</taxon>
        <taxon>Sar</taxon>
        <taxon>Stramenopiles</taxon>
        <taxon>Ochrophyta</taxon>
        <taxon>Bolidophyceae</taxon>
        <taxon>Parmales</taxon>
        <taxon>Triparmaceae</taxon>
        <taxon>Triparma</taxon>
    </lineage>
</organism>
<dbReference type="PANTHER" id="PTHR23236:SF12">
    <property type="entry name" value="EUKARYOTIC INITIATION FACTOR 4B-RELATED"/>
    <property type="match status" value="1"/>
</dbReference>
<dbReference type="EMBL" id="BRXZ01000109">
    <property type="protein sequence ID" value="GMI05281.1"/>
    <property type="molecule type" value="Genomic_DNA"/>
</dbReference>
<evidence type="ECO:0000256" key="1">
    <source>
        <dbReference type="ARBA" id="ARBA00022884"/>
    </source>
</evidence>
<feature type="domain" description="RRM" evidence="3">
    <location>
        <begin position="66"/>
        <end position="143"/>
    </location>
</feature>
<dbReference type="CDD" id="cd12306">
    <property type="entry name" value="RRM_II_PABPs"/>
    <property type="match status" value="1"/>
</dbReference>
<evidence type="ECO:0000256" key="2">
    <source>
        <dbReference type="PROSITE-ProRule" id="PRU00176"/>
    </source>
</evidence>
<feature type="non-terminal residue" evidence="4">
    <location>
        <position position="1"/>
    </location>
</feature>
<dbReference type="PANTHER" id="PTHR23236">
    <property type="entry name" value="EUKARYOTIC TRANSLATION INITIATION FACTOR 4B/4H"/>
    <property type="match status" value="1"/>
</dbReference>
<evidence type="ECO:0000313" key="5">
    <source>
        <dbReference type="Proteomes" id="UP001165082"/>
    </source>
</evidence>
<sequence length="145" mass="15800">MDPTIDDREDEEKPEAEDIESLKAEIAQMEAEAAALSAAAPIAPSIPNISKEGDDNFTVAAKTDDKSVYVGQVEYSCTPEDLVKHFKPCGAVERVTIQCDKYTGNPKGYAYVEFKDAESVEKAVALDGSELKGRSLKVTLKRINE</sequence>
<dbReference type="Proteomes" id="UP001165082">
    <property type="component" value="Unassembled WGS sequence"/>
</dbReference>
<accession>A0A9W7CIK9</accession>
<keyword evidence="5" id="KW-1185">Reference proteome</keyword>
<dbReference type="SUPFAM" id="SSF54928">
    <property type="entry name" value="RNA-binding domain, RBD"/>
    <property type="match status" value="1"/>
</dbReference>
<dbReference type="InterPro" id="IPR012677">
    <property type="entry name" value="Nucleotide-bd_a/b_plait_sf"/>
</dbReference>
<reference evidence="4" key="1">
    <citation type="submission" date="2022-07" db="EMBL/GenBank/DDBJ databases">
        <title>Genome analysis of Parmales, a sister group of diatoms, reveals the evolutionary specialization of diatoms from phago-mixotrophs to photoautotrophs.</title>
        <authorList>
            <person name="Ban H."/>
            <person name="Sato S."/>
            <person name="Yoshikawa S."/>
            <person name="Kazumasa Y."/>
            <person name="Nakamura Y."/>
            <person name="Ichinomiya M."/>
            <person name="Saitoh K."/>
            <person name="Sato N."/>
            <person name="Blanc-Mathieu R."/>
            <person name="Endo H."/>
            <person name="Kuwata A."/>
            <person name="Ogata H."/>
        </authorList>
    </citation>
    <scope>NUCLEOTIDE SEQUENCE</scope>
</reference>
<gene>
    <name evidence="4" type="ORF">TrRE_jg11772</name>
</gene>
<dbReference type="PROSITE" id="PS50102">
    <property type="entry name" value="RRM"/>
    <property type="match status" value="1"/>
</dbReference>